<evidence type="ECO:0000259" key="3">
    <source>
        <dbReference type="Pfam" id="PF00535"/>
    </source>
</evidence>
<dbReference type="CAZy" id="GT2">
    <property type="family name" value="Glycosyltransferase Family 2"/>
</dbReference>
<evidence type="ECO:0000313" key="5">
    <source>
        <dbReference type="EMBL" id="ABC29059.1"/>
    </source>
</evidence>
<dbReference type="STRING" id="349521.HCH_02233"/>
<protein>
    <submittedName>
        <fullName evidence="5">Glycosyltransferase involved in cell wall biogenesis</fullName>
    </submittedName>
</protein>
<evidence type="ECO:0000256" key="1">
    <source>
        <dbReference type="SAM" id="Coils"/>
    </source>
</evidence>
<feature type="coiled-coil region" evidence="1">
    <location>
        <begin position="113"/>
        <end position="154"/>
    </location>
</feature>
<dbReference type="InterPro" id="IPR001296">
    <property type="entry name" value="Glyco_trans_1"/>
</dbReference>
<reference evidence="5 6" key="1">
    <citation type="journal article" date="2005" name="Nucleic Acids Res.">
        <title>Genomic blueprint of Hahella chejuensis, a marine microbe producing an algicidal agent.</title>
        <authorList>
            <person name="Jeong H."/>
            <person name="Yim J.H."/>
            <person name="Lee C."/>
            <person name="Choi S.-H."/>
            <person name="Park Y.K."/>
            <person name="Yoon S.H."/>
            <person name="Hur C.-G."/>
            <person name="Kang H.-Y."/>
            <person name="Kim D."/>
            <person name="Lee H.H."/>
            <person name="Park K.H."/>
            <person name="Park S.-H."/>
            <person name="Park H.-S."/>
            <person name="Lee H.K."/>
            <person name="Oh T.K."/>
            <person name="Kim J.F."/>
        </authorList>
    </citation>
    <scope>NUCLEOTIDE SEQUENCE [LARGE SCALE GENOMIC DNA]</scope>
    <source>
        <strain evidence="5 6">KCTC 2396</strain>
    </source>
</reference>
<keyword evidence="6" id="KW-1185">Reference proteome</keyword>
<dbReference type="InterPro" id="IPR028098">
    <property type="entry name" value="Glyco_trans_4-like_N"/>
</dbReference>
<feature type="domain" description="Glycosyl transferase family 1" evidence="2">
    <location>
        <begin position="1220"/>
        <end position="1374"/>
    </location>
</feature>
<feature type="domain" description="Glycosyltransferase 2-like" evidence="3">
    <location>
        <begin position="387"/>
        <end position="542"/>
    </location>
</feature>
<dbReference type="Gene3D" id="3.90.550.10">
    <property type="entry name" value="Spore Coat Polysaccharide Biosynthesis Protein SpsA, Chain A"/>
    <property type="match status" value="1"/>
</dbReference>
<dbReference type="Pfam" id="PF13439">
    <property type="entry name" value="Glyco_transf_4"/>
    <property type="match status" value="1"/>
</dbReference>
<dbReference type="SUPFAM" id="SSF53756">
    <property type="entry name" value="UDP-Glycosyltransferase/glycogen phosphorylase"/>
    <property type="match status" value="1"/>
</dbReference>
<dbReference type="Pfam" id="PF00535">
    <property type="entry name" value="Glycos_transf_2"/>
    <property type="match status" value="1"/>
</dbReference>
<dbReference type="Proteomes" id="UP000000238">
    <property type="component" value="Chromosome"/>
</dbReference>
<dbReference type="CDD" id="cd03801">
    <property type="entry name" value="GT4_PimA-like"/>
    <property type="match status" value="1"/>
</dbReference>
<evidence type="ECO:0000313" key="6">
    <source>
        <dbReference type="Proteomes" id="UP000000238"/>
    </source>
</evidence>
<name>Q2SJW5_HAHCH</name>
<gene>
    <name evidence="5" type="ordered locus">HCH_02233</name>
</gene>
<dbReference type="InterPro" id="IPR029044">
    <property type="entry name" value="Nucleotide-diphossugar_trans"/>
</dbReference>
<keyword evidence="1" id="KW-0175">Coiled coil</keyword>
<dbReference type="PANTHER" id="PTHR43685">
    <property type="entry name" value="GLYCOSYLTRANSFERASE"/>
    <property type="match status" value="1"/>
</dbReference>
<organism evidence="5 6">
    <name type="scientific">Hahella chejuensis (strain KCTC 2396)</name>
    <dbReference type="NCBI Taxonomy" id="349521"/>
    <lineage>
        <taxon>Bacteria</taxon>
        <taxon>Pseudomonadati</taxon>
        <taxon>Pseudomonadota</taxon>
        <taxon>Gammaproteobacteria</taxon>
        <taxon>Oceanospirillales</taxon>
        <taxon>Hahellaceae</taxon>
        <taxon>Hahella</taxon>
    </lineage>
</organism>
<dbReference type="KEGG" id="hch:HCH_02233"/>
<dbReference type="InterPro" id="IPR001173">
    <property type="entry name" value="Glyco_trans_2-like"/>
</dbReference>
<dbReference type="Gene3D" id="3.40.50.2000">
    <property type="entry name" value="Glycogen Phosphorylase B"/>
    <property type="match status" value="2"/>
</dbReference>
<dbReference type="GO" id="GO:0016757">
    <property type="term" value="F:glycosyltransferase activity"/>
    <property type="evidence" value="ECO:0007669"/>
    <property type="project" value="InterPro"/>
</dbReference>
<accession>Q2SJW5</accession>
<dbReference type="eggNOG" id="COG0438">
    <property type="taxonomic scope" value="Bacteria"/>
</dbReference>
<dbReference type="PANTHER" id="PTHR43685:SF3">
    <property type="entry name" value="SLR2126 PROTEIN"/>
    <property type="match status" value="1"/>
</dbReference>
<dbReference type="eggNOG" id="COG4372">
    <property type="taxonomic scope" value="Bacteria"/>
</dbReference>
<dbReference type="CDD" id="cd00761">
    <property type="entry name" value="Glyco_tranf_GTA_type"/>
    <property type="match status" value="1"/>
</dbReference>
<proteinExistence type="predicted"/>
<dbReference type="InterPro" id="IPR050834">
    <property type="entry name" value="Glycosyltransf_2"/>
</dbReference>
<keyword evidence="5" id="KW-0808">Transferase</keyword>
<evidence type="ECO:0000259" key="4">
    <source>
        <dbReference type="Pfam" id="PF13439"/>
    </source>
</evidence>
<dbReference type="Pfam" id="PF00534">
    <property type="entry name" value="Glycos_transf_1"/>
    <property type="match status" value="1"/>
</dbReference>
<evidence type="ECO:0000259" key="2">
    <source>
        <dbReference type="Pfam" id="PF00534"/>
    </source>
</evidence>
<dbReference type="HOGENOM" id="CLU_253406_0_0_6"/>
<sequence length="1415" mass="160765">MRSKLLGGYTRGICVTDDKIFVGLSASRNLDDPGVKSATVVALDRNTWEELGRLDLLAPEIYEIHQVSDKRLMCSVLGKVASYSSSTLALVIQDREQEIVELKQEINVRDLEALSLKQEIKDLDLEALSLKQEIKDLDLEVLSLKQEIKGLGLEVLSLKREIGERDMETLSLKQEIGERDSEICRLNQVVTEKLAKISSLGQVILDQDEKMAVFTKAAHEHKQTISNLQHIITQVEHRLSVFAEKDKRIGKVVLSRLESRSKLLYWYWKLMRSPLFDSEWYLKNYPDVAEKGVNPLKHYLAIGWKESRQPGPYFDSEYYRTRYPDIAGLDMPPLVHYWLHGCSEGRHPNSLFDMDWDRPEENLAPISNEGTRNLAGLSTSTDSLLISVIIPTYNRGKLLPEIIAAWREVNAVTMFPYEIIFSDDGSSDGSVEFLETVNGLPLKVLRNAHGGASSARNAAIRAASGDKLLIIGDDIFPDPQILNIHAEICEQLGPKVATLGVVDWHQDLDVNHLMHHITEIGNEQFSYNRLKDNDFTDFRHFYTCNICVDRRFLLEEDVIFDERFDEYGFEDIELGYRLAKRGLKLFYTTRAKGDHYHPYVTSKFCKRQISAGKMAVVFARMHSGIDMLLGVASLEKKARKNRTSQYSQEMWQQRLDALVSRCEYYEELIAATPDDISMGIRKCLSTLYVHLFRAMYEYGVIQKLGDYPNSLAIAMEAHFPGGGSDYWDKLEKSVKEPDGLSSAELYNLCEALNTRSERDLHYGSKQRRLFDELMQAQLLLESQVTLVSKMERVRQLASRAVYHLLNNPRYLIHRARQLISENKVGDKVNAVNTDVATVVKAIPALVVDSLGSETKSLVETFRRTFGDTAKVYELLQNGMLSLIEESDLGSNPIMPSAAEATIFFWPMSSSAISCPDHLYSAYVALIENGLDLSIISNSLTLDGSICIGNLRDHMIFSRDIAHAVFENKLNQAPLRGKILRLLPTRSNAAEARISEALECSHIEVDADGFFSSQVKPSCGLTRYESQYLPPRVNTKPVIFVFPIFLAVGGVERNTVEIMRKLNRQFEFIVITMERLRPEQGSLAAQAMDVAAQVIEMAEIVRHEDYLRVLARLKTSLKPELVWVCNGSPWFCDNASSIRRVFRDVPIIDQEVYDVEQGWITRYGEPGIRSFDHFIAVNKKIERRFREDFGIDPKQTHLIYSAVDTFRIQQFKQSQPDEVALREKFGLPQGKRIFTFVARLTQQKRPLEFLKLAKLRCDNQDEYFVLVGDGELADEANAFIEKNELKNVKRIPYVENTLELHAVTDGIIFTSAYEGLPIAMIEALAMGVPAFATDVGDIADVVSEYYGGGVISVNLSDIDINSEFESWLRNHQKYQMELKAREQDILDRFSSSNIAKQYVDCWNGAISQYKKQGVTV</sequence>
<dbReference type="EMBL" id="CP000155">
    <property type="protein sequence ID" value="ABC29059.1"/>
    <property type="molecule type" value="Genomic_DNA"/>
</dbReference>
<feature type="domain" description="Glycosyltransferase subfamily 4-like N-terminal" evidence="4">
    <location>
        <begin position="1047"/>
        <end position="1204"/>
    </location>
</feature>
<dbReference type="SUPFAM" id="SSF53448">
    <property type="entry name" value="Nucleotide-diphospho-sugar transferases"/>
    <property type="match status" value="1"/>
</dbReference>
<dbReference type="eggNOG" id="COG1216">
    <property type="taxonomic scope" value="Bacteria"/>
</dbReference>